<dbReference type="EMBL" id="JXTC01000708">
    <property type="protein sequence ID" value="PON39728.1"/>
    <property type="molecule type" value="Genomic_DNA"/>
</dbReference>
<sequence>MQPSSYFTPQIRNSPQKTSRELELFLGFPPKPKPTPFNKIPSYPLTKARTSTSRIIHKMQEEVFYSNHRLPITHKRVDQTCKAKILKAQPSTWVNPSTPIKSNRLRKPT</sequence>
<dbReference type="AlphaFoldDB" id="A0A2P5AT54"/>
<evidence type="ECO:0000313" key="2">
    <source>
        <dbReference type="Proteomes" id="UP000237000"/>
    </source>
</evidence>
<gene>
    <name evidence="1" type="ORF">TorRG33x02_341810</name>
</gene>
<proteinExistence type="predicted"/>
<accession>A0A2P5AT54</accession>
<name>A0A2P5AT54_TREOI</name>
<dbReference type="Proteomes" id="UP000237000">
    <property type="component" value="Unassembled WGS sequence"/>
</dbReference>
<organism evidence="1 2">
    <name type="scientific">Trema orientale</name>
    <name type="common">Charcoal tree</name>
    <name type="synonym">Celtis orientalis</name>
    <dbReference type="NCBI Taxonomy" id="63057"/>
    <lineage>
        <taxon>Eukaryota</taxon>
        <taxon>Viridiplantae</taxon>
        <taxon>Streptophyta</taxon>
        <taxon>Embryophyta</taxon>
        <taxon>Tracheophyta</taxon>
        <taxon>Spermatophyta</taxon>
        <taxon>Magnoliopsida</taxon>
        <taxon>eudicotyledons</taxon>
        <taxon>Gunneridae</taxon>
        <taxon>Pentapetalae</taxon>
        <taxon>rosids</taxon>
        <taxon>fabids</taxon>
        <taxon>Rosales</taxon>
        <taxon>Cannabaceae</taxon>
        <taxon>Trema</taxon>
    </lineage>
</organism>
<keyword evidence="2" id="KW-1185">Reference proteome</keyword>
<comment type="caution">
    <text evidence="1">The sequence shown here is derived from an EMBL/GenBank/DDBJ whole genome shotgun (WGS) entry which is preliminary data.</text>
</comment>
<dbReference type="OrthoDB" id="10512016at2759"/>
<dbReference type="InParanoid" id="A0A2P5AT54"/>
<reference evidence="2" key="1">
    <citation type="submission" date="2016-06" db="EMBL/GenBank/DDBJ databases">
        <title>Parallel loss of symbiosis genes in relatives of nitrogen-fixing non-legume Parasponia.</title>
        <authorList>
            <person name="Van Velzen R."/>
            <person name="Holmer R."/>
            <person name="Bu F."/>
            <person name="Rutten L."/>
            <person name="Van Zeijl A."/>
            <person name="Liu W."/>
            <person name="Santuari L."/>
            <person name="Cao Q."/>
            <person name="Sharma T."/>
            <person name="Shen D."/>
            <person name="Roswanjaya Y."/>
            <person name="Wardhani T."/>
            <person name="Kalhor M.S."/>
            <person name="Jansen J."/>
            <person name="Van den Hoogen J."/>
            <person name="Gungor B."/>
            <person name="Hartog M."/>
            <person name="Hontelez J."/>
            <person name="Verver J."/>
            <person name="Yang W.-C."/>
            <person name="Schijlen E."/>
            <person name="Repin R."/>
            <person name="Schilthuizen M."/>
            <person name="Schranz E."/>
            <person name="Heidstra R."/>
            <person name="Miyata K."/>
            <person name="Fedorova E."/>
            <person name="Kohlen W."/>
            <person name="Bisseling T."/>
            <person name="Smit S."/>
            <person name="Geurts R."/>
        </authorList>
    </citation>
    <scope>NUCLEOTIDE SEQUENCE [LARGE SCALE GENOMIC DNA]</scope>
    <source>
        <strain evidence="2">cv. RG33-2</strain>
    </source>
</reference>
<evidence type="ECO:0000313" key="1">
    <source>
        <dbReference type="EMBL" id="PON39728.1"/>
    </source>
</evidence>
<protein>
    <submittedName>
        <fullName evidence="1">Uncharacterized protein</fullName>
    </submittedName>
</protein>